<proteinExistence type="predicted"/>
<dbReference type="Gene3D" id="3.40.630.30">
    <property type="match status" value="1"/>
</dbReference>
<dbReference type="EMBL" id="JAEHOE010000061">
    <property type="protein sequence ID" value="KAG2490444.1"/>
    <property type="molecule type" value="Genomic_DNA"/>
</dbReference>
<protein>
    <recommendedName>
        <fullName evidence="2">N-acetyltransferase domain-containing protein</fullName>
    </recommendedName>
</protein>
<evidence type="ECO:0000313" key="4">
    <source>
        <dbReference type="Proteomes" id="UP000612055"/>
    </source>
</evidence>
<keyword evidence="4" id="KW-1185">Reference proteome</keyword>
<organism evidence="3 4">
    <name type="scientific">Edaphochlamys debaryana</name>
    <dbReference type="NCBI Taxonomy" id="47281"/>
    <lineage>
        <taxon>Eukaryota</taxon>
        <taxon>Viridiplantae</taxon>
        <taxon>Chlorophyta</taxon>
        <taxon>core chlorophytes</taxon>
        <taxon>Chlorophyceae</taxon>
        <taxon>CS clade</taxon>
        <taxon>Chlamydomonadales</taxon>
        <taxon>Chlamydomonadales incertae sedis</taxon>
        <taxon>Edaphochlamys</taxon>
    </lineage>
</organism>
<dbReference type="AlphaFoldDB" id="A0A835Y3M0"/>
<evidence type="ECO:0000259" key="2">
    <source>
        <dbReference type="PROSITE" id="PS51186"/>
    </source>
</evidence>
<dbReference type="PROSITE" id="PS51186">
    <property type="entry name" value="GNAT"/>
    <property type="match status" value="1"/>
</dbReference>
<gene>
    <name evidence="3" type="ORF">HYH03_011080</name>
</gene>
<name>A0A835Y3M0_9CHLO</name>
<dbReference type="InterPro" id="IPR016181">
    <property type="entry name" value="Acyl_CoA_acyltransferase"/>
</dbReference>
<dbReference type="CDD" id="cd04301">
    <property type="entry name" value="NAT_SF"/>
    <property type="match status" value="1"/>
</dbReference>
<dbReference type="SUPFAM" id="SSF55729">
    <property type="entry name" value="Acyl-CoA N-acyltransferases (Nat)"/>
    <property type="match status" value="1"/>
</dbReference>
<evidence type="ECO:0000313" key="3">
    <source>
        <dbReference type="EMBL" id="KAG2490444.1"/>
    </source>
</evidence>
<comment type="caution">
    <text evidence="3">The sequence shown here is derived from an EMBL/GenBank/DDBJ whole genome shotgun (WGS) entry which is preliminary data.</text>
</comment>
<dbReference type="Pfam" id="PF13673">
    <property type="entry name" value="Acetyltransf_10"/>
    <property type="match status" value="1"/>
</dbReference>
<keyword evidence="1" id="KW-0175">Coiled coil</keyword>
<accession>A0A835Y3M0</accession>
<reference evidence="3" key="1">
    <citation type="journal article" date="2020" name="bioRxiv">
        <title>Comparative genomics of Chlamydomonas.</title>
        <authorList>
            <person name="Craig R.J."/>
            <person name="Hasan A.R."/>
            <person name="Ness R.W."/>
            <person name="Keightley P.D."/>
        </authorList>
    </citation>
    <scope>NUCLEOTIDE SEQUENCE</scope>
    <source>
        <strain evidence="3">CCAP 11/70</strain>
    </source>
</reference>
<sequence>MLASSGGNARRWAEARARWKPPRSILGLPAASRGDRSERAADTMSGRLDTISRVALKAESFSVTSKFIRVDQNQPLLKAASDIIDKEFHKPLVLGTHEHHTDPYPLMAVRTVGDAAVSAAQVAVCIRGENSPYLHIQRMATAEGFRRMGHGKVLVVMIKEAMLEAGIKVIILQALNEAVPFWSKQGFVDKTKMHDQAKLVVNDVVQRRARGVDEETTAMAIYLKNKRTPSGVAAASVPANTPGAAAASAAAGSAGGATDIRPVKRARQGQFEGGIMPPAEAVALLRQVGGSYEAALRKITEEQEARRSTESVLAGVHADLKKAEAAVQKARKARKTADAEREQLRLRLEKAEGLVEKAEAAKASITQMMQSW</sequence>
<dbReference type="InterPro" id="IPR000182">
    <property type="entry name" value="GNAT_dom"/>
</dbReference>
<feature type="coiled-coil region" evidence="1">
    <location>
        <begin position="313"/>
        <end position="368"/>
    </location>
</feature>
<dbReference type="Proteomes" id="UP000612055">
    <property type="component" value="Unassembled WGS sequence"/>
</dbReference>
<feature type="domain" description="N-acetyltransferase" evidence="2">
    <location>
        <begin position="68"/>
        <end position="228"/>
    </location>
</feature>
<evidence type="ECO:0000256" key="1">
    <source>
        <dbReference type="SAM" id="Coils"/>
    </source>
</evidence>
<dbReference type="GO" id="GO:0016747">
    <property type="term" value="F:acyltransferase activity, transferring groups other than amino-acyl groups"/>
    <property type="evidence" value="ECO:0007669"/>
    <property type="project" value="InterPro"/>
</dbReference>